<proteinExistence type="inferred from homology"/>
<dbReference type="RefSeq" id="XP_007407822.1">
    <property type="nucleotide sequence ID" value="XM_007407760.1"/>
</dbReference>
<comment type="subcellular location">
    <subcellularLocation>
        <location evidence="2">Cytoplasm</location>
    </subcellularLocation>
</comment>
<evidence type="ECO:0000256" key="1">
    <source>
        <dbReference type="ARBA" id="ARBA00000900"/>
    </source>
</evidence>
<feature type="compositionally biased region" description="Gly residues" evidence="13">
    <location>
        <begin position="28"/>
        <end position="49"/>
    </location>
</feature>
<dbReference type="InterPro" id="IPR044288">
    <property type="entry name" value="ZNF598/HEL2"/>
</dbReference>
<evidence type="ECO:0000256" key="10">
    <source>
        <dbReference type="ARBA" id="ARBA00022833"/>
    </source>
</evidence>
<dbReference type="Pfam" id="PF23230">
    <property type="entry name" value="zf-C2H2_13"/>
    <property type="match status" value="1"/>
</dbReference>
<keyword evidence="7" id="KW-0808">Transferase</keyword>
<dbReference type="OrthoDB" id="3838338at2759"/>
<feature type="region of interest" description="Disordered" evidence="13">
    <location>
        <begin position="1"/>
        <end position="113"/>
    </location>
</feature>
<dbReference type="PROSITE" id="PS00028">
    <property type="entry name" value="ZINC_FINGER_C2H2_1"/>
    <property type="match status" value="2"/>
</dbReference>
<comment type="similarity">
    <text evidence="11">Belongs to the ZNF598/HEL2 family.</text>
</comment>
<accession>F4RFQ0</accession>
<evidence type="ECO:0000256" key="8">
    <source>
        <dbReference type="ARBA" id="ARBA00022723"/>
    </source>
</evidence>
<gene>
    <name evidence="15" type="ORF">MELLADRAFT_77286</name>
</gene>
<dbReference type="GO" id="GO:0005737">
    <property type="term" value="C:cytoplasm"/>
    <property type="evidence" value="ECO:0007669"/>
    <property type="project" value="UniProtKB-SubCell"/>
</dbReference>
<reference evidence="16" key="1">
    <citation type="journal article" date="2011" name="Proc. Natl. Acad. Sci. U.S.A.">
        <title>Obligate biotrophy features unraveled by the genomic analysis of rust fungi.</title>
        <authorList>
            <person name="Duplessis S."/>
            <person name="Cuomo C.A."/>
            <person name="Lin Y.-C."/>
            <person name="Aerts A."/>
            <person name="Tisserant E."/>
            <person name="Veneault-Fourrey C."/>
            <person name="Joly D.L."/>
            <person name="Hacquard S."/>
            <person name="Amselem J."/>
            <person name="Cantarel B.L."/>
            <person name="Chiu R."/>
            <person name="Coutinho P.M."/>
            <person name="Feau N."/>
            <person name="Field M."/>
            <person name="Frey P."/>
            <person name="Gelhaye E."/>
            <person name="Goldberg J."/>
            <person name="Grabherr M.G."/>
            <person name="Kodira C.D."/>
            <person name="Kohler A."/>
            <person name="Kuees U."/>
            <person name="Lindquist E.A."/>
            <person name="Lucas S.M."/>
            <person name="Mago R."/>
            <person name="Mauceli E."/>
            <person name="Morin E."/>
            <person name="Murat C."/>
            <person name="Pangilinan J.L."/>
            <person name="Park R."/>
            <person name="Pearson M."/>
            <person name="Quesneville H."/>
            <person name="Rouhier N."/>
            <person name="Sakthikumar S."/>
            <person name="Salamov A.A."/>
            <person name="Schmutz J."/>
            <person name="Selles B."/>
            <person name="Shapiro H."/>
            <person name="Tanguay P."/>
            <person name="Tuskan G.A."/>
            <person name="Henrissat B."/>
            <person name="Van de Peer Y."/>
            <person name="Rouze P."/>
            <person name="Ellis J.G."/>
            <person name="Dodds P.N."/>
            <person name="Schein J.E."/>
            <person name="Zhong S."/>
            <person name="Hamelin R.C."/>
            <person name="Grigoriev I.V."/>
            <person name="Szabo L.J."/>
            <person name="Martin F."/>
        </authorList>
    </citation>
    <scope>NUCLEOTIDE SEQUENCE [LARGE SCALE GENOMIC DNA]</scope>
    <source>
        <strain evidence="16">98AG31 / pathotype 3-4-7</strain>
    </source>
</reference>
<sequence>MSAEPTSSVQPPQHARQPGRGRGRGRGGGRGGHPNPNGGGHPNPNGGGRSNPNPNPTPGAGARRSRGGRQFGSQLTTDDKPPSTVQAPVTQPHEIHKPSIKSDPVNSTNGLEIDLKSKGKSKIVDTPAEVEPDEAEICFICAQPVQHYALGVCSHRTCHVCAIKMRALYNKRECTFCKTDLPEMIITEDSSAPYGTYDLASFQYKDSKLSIFCETFQQLEELLGLLKFNCPHPQCSIVLTNWRELKSHTTSSHGLSLCDLCCTNKKVFAHEHTLFTRDGLVKHKNIGSVGTGKGFLATQAEGEGHSLVGDDGFKGHPKCEFCSTHFYGDDELYKHCREKHEQCFICAAHFRTDHHICTHSGCLQDKFVVFETAFELQSHLVEKHGAEMGTKAIKDARKIETNFVYSTSREQHAQGSFHGRAGPSDQENLQAMSISPVVIGTATNLSNANRIVPGLGNNSRDPVGTSRRREKSKFKSTLTTDSVQDGQSPSGQVTGPEEVDHTLSSSADVVERQKHAALMQKVKDAAGGSENKVVSFRSAVKTYLNNEMSVSGFLDVLSTIFEGRSEALGGIINGLLNLEMDQDRKTELLKAWKDLQAIKTQFPSLDHAGSSRAAQASYSNPNMRVATTWTRGDTSMSQFPLPGRSKNETVKTNPPGREVPGMTPRTAKPGIRPTPWSGANSASSSSNHIPRVTQSRPPNQPTKSSTQIQQTKPIQKPTEANFPGLPINHAILNRQTKVKQMLESNSSNGRSTTIIDQPFSPNGEDRLGTGWINRRAESSTSSTSPTPPLPQTSSGKKPPKKVVLFTNARPA</sequence>
<dbReference type="CDD" id="cd16615">
    <property type="entry name" value="RING-HC_ZNF598"/>
    <property type="match status" value="1"/>
</dbReference>
<feature type="compositionally biased region" description="Polar residues" evidence="13">
    <location>
        <begin position="629"/>
        <end position="638"/>
    </location>
</feature>
<dbReference type="FunCoup" id="F4RFQ0">
    <property type="interactions" value="63"/>
</dbReference>
<dbReference type="InParanoid" id="F4RFQ0"/>
<dbReference type="EMBL" id="GL883099">
    <property type="protein sequence ID" value="EGG08848.1"/>
    <property type="molecule type" value="Genomic_DNA"/>
</dbReference>
<dbReference type="PANTHER" id="PTHR22938">
    <property type="entry name" value="ZINC FINGER PROTEIN 598"/>
    <property type="match status" value="1"/>
</dbReference>
<dbReference type="GO" id="GO:0072344">
    <property type="term" value="P:rescue of stalled ribosome"/>
    <property type="evidence" value="ECO:0007669"/>
    <property type="project" value="InterPro"/>
</dbReference>
<evidence type="ECO:0000256" key="2">
    <source>
        <dbReference type="ARBA" id="ARBA00004496"/>
    </source>
</evidence>
<organism evidence="16">
    <name type="scientific">Melampsora larici-populina (strain 98AG31 / pathotype 3-4-7)</name>
    <name type="common">Poplar leaf rust fungus</name>
    <dbReference type="NCBI Taxonomy" id="747676"/>
    <lineage>
        <taxon>Eukaryota</taxon>
        <taxon>Fungi</taxon>
        <taxon>Dikarya</taxon>
        <taxon>Basidiomycota</taxon>
        <taxon>Pucciniomycotina</taxon>
        <taxon>Pucciniomycetes</taxon>
        <taxon>Pucciniales</taxon>
        <taxon>Melampsoraceae</taxon>
        <taxon>Melampsora</taxon>
    </lineage>
</organism>
<evidence type="ECO:0000259" key="14">
    <source>
        <dbReference type="PROSITE" id="PS50089"/>
    </source>
</evidence>
<feature type="region of interest" description="Disordered" evidence="13">
    <location>
        <begin position="741"/>
        <end position="811"/>
    </location>
</feature>
<dbReference type="GO" id="GO:0016567">
    <property type="term" value="P:protein ubiquitination"/>
    <property type="evidence" value="ECO:0007669"/>
    <property type="project" value="TreeGrafter"/>
</dbReference>
<feature type="region of interest" description="Disordered" evidence="13">
    <location>
        <begin position="629"/>
        <end position="725"/>
    </location>
</feature>
<comment type="pathway">
    <text evidence="3">Protein modification; protein ubiquitination.</text>
</comment>
<dbReference type="EC" id="2.3.2.27" evidence="4"/>
<evidence type="ECO:0000256" key="4">
    <source>
        <dbReference type="ARBA" id="ARBA00012483"/>
    </source>
</evidence>
<dbReference type="eggNOG" id="KOG2231">
    <property type="taxonomic scope" value="Eukaryota"/>
</dbReference>
<keyword evidence="6" id="KW-0597">Phosphoprotein</keyword>
<evidence type="ECO:0000256" key="13">
    <source>
        <dbReference type="SAM" id="MobiDB-lite"/>
    </source>
</evidence>
<dbReference type="InterPro" id="IPR057634">
    <property type="entry name" value="PAH_ZNF598/HEL2"/>
</dbReference>
<dbReference type="InterPro" id="IPR013087">
    <property type="entry name" value="Znf_C2H2_type"/>
</dbReference>
<dbReference type="GO" id="GO:0008270">
    <property type="term" value="F:zinc ion binding"/>
    <property type="evidence" value="ECO:0007669"/>
    <property type="project" value="UniProtKB-KW"/>
</dbReference>
<dbReference type="PROSITE" id="PS50089">
    <property type="entry name" value="ZF_RING_2"/>
    <property type="match status" value="1"/>
</dbReference>
<evidence type="ECO:0000256" key="3">
    <source>
        <dbReference type="ARBA" id="ARBA00004906"/>
    </source>
</evidence>
<dbReference type="InterPro" id="IPR041888">
    <property type="entry name" value="RING-HC_ZNF598/HEL2"/>
</dbReference>
<dbReference type="GO" id="GO:0061630">
    <property type="term" value="F:ubiquitin protein ligase activity"/>
    <property type="evidence" value="ECO:0007669"/>
    <property type="project" value="UniProtKB-EC"/>
</dbReference>
<dbReference type="SMART" id="SM00355">
    <property type="entry name" value="ZnF_C2H2"/>
    <property type="match status" value="3"/>
</dbReference>
<feature type="compositionally biased region" description="Polar residues" evidence="13">
    <location>
        <begin position="475"/>
        <end position="493"/>
    </location>
</feature>
<dbReference type="AlphaFoldDB" id="F4RFQ0"/>
<feature type="domain" description="RING-type" evidence="14">
    <location>
        <begin position="138"/>
        <end position="178"/>
    </location>
</feature>
<evidence type="ECO:0000256" key="9">
    <source>
        <dbReference type="ARBA" id="ARBA00022771"/>
    </source>
</evidence>
<evidence type="ECO:0000256" key="11">
    <source>
        <dbReference type="ARBA" id="ARBA00035113"/>
    </source>
</evidence>
<dbReference type="SUPFAM" id="SSF57850">
    <property type="entry name" value="RING/U-box"/>
    <property type="match status" value="1"/>
</dbReference>
<keyword evidence="10" id="KW-0862">Zinc</keyword>
<keyword evidence="16" id="KW-1185">Reference proteome</keyword>
<feature type="compositionally biased region" description="Polar residues" evidence="13">
    <location>
        <begin position="742"/>
        <end position="755"/>
    </location>
</feature>
<dbReference type="KEGG" id="mlr:MELLADRAFT_77286"/>
<dbReference type="Pfam" id="PF23202">
    <property type="entry name" value="PAH_ZNF598"/>
    <property type="match status" value="1"/>
</dbReference>
<feature type="compositionally biased region" description="Polar residues" evidence="13">
    <location>
        <begin position="692"/>
        <end position="713"/>
    </location>
</feature>
<dbReference type="VEuPathDB" id="FungiDB:MELLADRAFT_77286"/>
<comment type="catalytic activity">
    <reaction evidence="1">
        <text>S-ubiquitinyl-[E2 ubiquitin-conjugating enzyme]-L-cysteine + [acceptor protein]-L-lysine = [E2 ubiquitin-conjugating enzyme]-L-cysteine + N(6)-ubiquitinyl-[acceptor protein]-L-lysine.</text>
        <dbReference type="EC" id="2.3.2.27"/>
    </reaction>
</comment>
<keyword evidence="8" id="KW-0479">Metal-binding</keyword>
<dbReference type="HOGENOM" id="CLU_008515_0_0_1"/>
<evidence type="ECO:0000313" key="16">
    <source>
        <dbReference type="Proteomes" id="UP000001072"/>
    </source>
</evidence>
<keyword evidence="9 12" id="KW-0863">Zinc-finger</keyword>
<dbReference type="InterPro" id="IPR001841">
    <property type="entry name" value="Znf_RING"/>
</dbReference>
<dbReference type="InterPro" id="IPR056437">
    <property type="entry name" value="Znf-C2H2_ZNF598/HEL2"/>
</dbReference>
<dbReference type="PANTHER" id="PTHR22938:SF0">
    <property type="entry name" value="E3 UBIQUITIN-PROTEIN LIGASE ZNF598"/>
    <property type="match status" value="1"/>
</dbReference>
<feature type="region of interest" description="Disordered" evidence="13">
    <location>
        <begin position="448"/>
        <end position="499"/>
    </location>
</feature>
<feature type="compositionally biased region" description="Low complexity" evidence="13">
    <location>
        <begin position="677"/>
        <end position="687"/>
    </location>
</feature>
<evidence type="ECO:0000256" key="12">
    <source>
        <dbReference type="PROSITE-ProRule" id="PRU00175"/>
    </source>
</evidence>
<evidence type="ECO:0000256" key="7">
    <source>
        <dbReference type="ARBA" id="ARBA00022679"/>
    </source>
</evidence>
<keyword evidence="5" id="KW-0963">Cytoplasm</keyword>
<feature type="compositionally biased region" description="Basic residues" evidence="13">
    <location>
        <begin position="17"/>
        <end position="27"/>
    </location>
</feature>
<evidence type="ECO:0000256" key="5">
    <source>
        <dbReference type="ARBA" id="ARBA00022490"/>
    </source>
</evidence>
<dbReference type="Pfam" id="PF25447">
    <property type="entry name" value="RING_ZNF598"/>
    <property type="match status" value="1"/>
</dbReference>
<dbReference type="STRING" id="747676.F4RFQ0"/>
<evidence type="ECO:0000313" key="15">
    <source>
        <dbReference type="EMBL" id="EGG08848.1"/>
    </source>
</evidence>
<name>F4RFQ0_MELLP</name>
<dbReference type="Proteomes" id="UP000001072">
    <property type="component" value="Unassembled WGS sequence"/>
</dbReference>
<protein>
    <recommendedName>
        <fullName evidence="4">RING-type E3 ubiquitin transferase</fullName>
        <ecNumber evidence="4">2.3.2.27</ecNumber>
    </recommendedName>
</protein>
<dbReference type="GO" id="GO:0043022">
    <property type="term" value="F:ribosome binding"/>
    <property type="evidence" value="ECO:0007669"/>
    <property type="project" value="TreeGrafter"/>
</dbReference>
<evidence type="ECO:0000256" key="6">
    <source>
        <dbReference type="ARBA" id="ARBA00022553"/>
    </source>
</evidence>
<dbReference type="GeneID" id="18932922"/>